<accession>A0ABY6B1S9</accession>
<dbReference type="InterPro" id="IPR011748">
    <property type="entry name" value="Unchr_phage_tail-like"/>
</dbReference>
<dbReference type="Proteomes" id="UP001064933">
    <property type="component" value="Chromosome"/>
</dbReference>
<sequence length="1061" mass="115245">MKNVNGARFQLLLGQADWGRCLDGEADGIDAAATPQTLSTWWDAAASSGASSSPASSSPTLPTPPIVSPPAWDGERNELTLAPRTVELPATAAEAPLTLDARRGAAADRNGNVYRVSEDRHALRVASLARADDSPFWPADPSDCSPQRTQERLSFQTCAPAAASVPATYLALAVTADDWLVVAFAQGVRRGLLSFDLVAGGQPLEVPWPEDLPFEPFDMCAREGGGVWILDRLNARLWELDCTLAVVRSGQPLRPLAAPVVDDFQPLSGPSRTQPARDFPAGLSLLDSPGWVMDPIALETDLADGVWLLDRDETAGRSRVVRLRRTGDDWARAASAWLPLPALAHDFVHASARRWPAGDDTSTTLCFIATTIGNQVHAFHVVDALAPKPGVTAATVPGGFALQALPLLYPLRRFGGRALIAVRGDGSYDSGLAAPVWTPFVQQPRARFETEATLISPVFDSGELGITWDKLLIDAAIPAGTAVDVWSRAADEFDGPMALGSPEGWDSSSFASGAPVPGQSLVGGWTREPALLLRPEGSELPWMRSDAMPPTCREAGQGTWELLLQAAQGRYLQLKLRLRSEHGTRSPRLRALRVWSPRFSYSQRFLPVVYREDEAGANFLERWLANFESTFTGIEDKIARATALFDARTVPPQALPWLAEWFDLALDPTWDERRHRLLVRHAMDFFRWRGTVHGLRLALALAFDPCFDAAMFDGPSDTDLGPRRIRIVESYQTRLIGALAAGDPGASVASSGVGAMSTTDSGSGPRTVVTQSRWTPDEGNAGLADRWATWQGRVATPTEQLMPWSLVPPTEANAAADWASFCSAVLGFVPSTGAQERARLQAWLRARYGSVAQINQRHGSAYASVEAIALPTQVPSDVDAAADWATFCAIADSTLNRPRWQDFLARRYRRIERLRTAHGTAWPSFDQVPIPDALPITRAAQLDWLQFEGQLLAMHRTAHRFSVLLPVDSVMADPFELEQRLSLAQRIVALEKPAHTVFDVRLFWSFNRIGEARLGLDTQLGGGSRAPELIPDAVVGRSYIGASFVGGPAAPSATDRRLLAC</sequence>
<dbReference type="EMBL" id="CP104562">
    <property type="protein sequence ID" value="UXH79168.1"/>
    <property type="molecule type" value="Genomic_DNA"/>
</dbReference>
<organism evidence="2 3">
    <name type="scientific">Roseateles amylovorans</name>
    <dbReference type="NCBI Taxonomy" id="2978473"/>
    <lineage>
        <taxon>Bacteria</taxon>
        <taxon>Pseudomonadati</taxon>
        <taxon>Pseudomonadota</taxon>
        <taxon>Betaproteobacteria</taxon>
        <taxon>Burkholderiales</taxon>
        <taxon>Sphaerotilaceae</taxon>
        <taxon>Roseateles</taxon>
    </lineage>
</organism>
<feature type="region of interest" description="Disordered" evidence="1">
    <location>
        <begin position="751"/>
        <end position="775"/>
    </location>
</feature>
<evidence type="ECO:0000313" key="2">
    <source>
        <dbReference type="EMBL" id="UXH79168.1"/>
    </source>
</evidence>
<dbReference type="InterPro" id="IPR006521">
    <property type="entry name" value="Tail_protein_I"/>
</dbReference>
<reference evidence="2" key="1">
    <citation type="submission" date="2022-10" db="EMBL/GenBank/DDBJ databases">
        <title>Characterization and whole genome sequencing of a new Roseateles species, isolated from fresh water.</title>
        <authorList>
            <person name="Guliayeva D.Y."/>
            <person name="Akhremchuk A.E."/>
            <person name="Sikolenko M.A."/>
            <person name="Valentovich L.N."/>
            <person name="Sidarenka A.V."/>
        </authorList>
    </citation>
    <scope>NUCLEOTIDE SEQUENCE</scope>
    <source>
        <strain evidence="2">BIM B-1768</strain>
    </source>
</reference>
<evidence type="ECO:0000256" key="1">
    <source>
        <dbReference type="SAM" id="MobiDB-lite"/>
    </source>
</evidence>
<feature type="region of interest" description="Disordered" evidence="1">
    <location>
        <begin position="44"/>
        <end position="74"/>
    </location>
</feature>
<feature type="compositionally biased region" description="Polar residues" evidence="1">
    <location>
        <begin position="758"/>
        <end position="774"/>
    </location>
</feature>
<dbReference type="Gene3D" id="3.20.20.80">
    <property type="entry name" value="Glycosidases"/>
    <property type="match status" value="2"/>
</dbReference>
<evidence type="ECO:0000313" key="3">
    <source>
        <dbReference type="Proteomes" id="UP001064933"/>
    </source>
</evidence>
<proteinExistence type="predicted"/>
<feature type="compositionally biased region" description="Low complexity" evidence="1">
    <location>
        <begin position="44"/>
        <end position="60"/>
    </location>
</feature>
<gene>
    <name evidence="2" type="ORF">N4261_04310</name>
</gene>
<keyword evidence="3" id="KW-1185">Reference proteome</keyword>
<protein>
    <submittedName>
        <fullName evidence="2">Phage tail protein</fullName>
    </submittedName>
</protein>
<dbReference type="RefSeq" id="WP_261758988.1">
    <property type="nucleotide sequence ID" value="NZ_CP104562.2"/>
</dbReference>
<name>A0ABY6B1S9_9BURK</name>
<dbReference type="NCBIfam" id="TIGR02242">
    <property type="entry name" value="tail_TIGR02242"/>
    <property type="match status" value="1"/>
</dbReference>
<dbReference type="Pfam" id="PF09684">
    <property type="entry name" value="Tail_P2_I"/>
    <property type="match status" value="1"/>
</dbReference>